<dbReference type="SMART" id="SM01205">
    <property type="entry name" value="FKS1_dom1"/>
    <property type="match status" value="1"/>
</dbReference>
<keyword evidence="4" id="KW-0328">Glycosyltransferase</keyword>
<feature type="transmembrane region" description="Helical" evidence="11">
    <location>
        <begin position="1545"/>
        <end position="1569"/>
    </location>
</feature>
<dbReference type="InterPro" id="IPR003440">
    <property type="entry name" value="Glyco_trans_48_dom"/>
</dbReference>
<evidence type="ECO:0000256" key="11">
    <source>
        <dbReference type="SAM" id="Phobius"/>
    </source>
</evidence>
<sequence>MRRRQESASTILRENLPAPADHWYPAWPEEESEVPITIREIRGIFQRLQRRFGFQVDNARNQYDAFMRMLDSRASRQMPDQALRTLHADYIGGQHANYRKWYFCALLNKDFPAEQTWQPGAASNDGGSVEDQKSLPAAEHVWRVRMQRMSPYMRVRQIALWLLIWGEASVIRFVPECLCFIFKLADDSLDVCEPGTEDTQSRFSTHAFLDDVITPIYQYIREQAYEIRNGKYVKRERDHATTVGYDDCNELFWTREGIQRIRIKGPARTRLVEVPAEARYAQLGHVDWAAAFRKSYKERRTFLHLLVNFPRIWIIHVCFFYYYTIFNAPFIYDPSGNDPISMPLTVAAQGGSIATLIMLLATLCEFFFVRTRWNASSILLSRVVWLVVVLVLNLAPTVYIVRFARNGPVPLVVSIVQFVFSIVCTAIFSTVPSGRLFRRNGKSKARQDANLSIRTFTASFPTLKPTERAVSIGMWTCVFLSKFLESYFFLALSFKDTLKAMYDIPQTECAQFAGVPFCQAIGYMTLIVVTGLDLLLFFLDTYLWYIIWNAIFSVCRSFYLGISIYSPWRNIFSRLPKRIYAKLVASGDMAIRGKPRLLASQIWNAIVVSMFREHLISSDTLEKMLYHQTPKEDGRKQLKEPTFFIAQEDASLKGEYFERGSEAERRFSYFAQSLATLLPEPMGVERMPTFTVLTPHYGEKILLSLKEIIRENDKQTRITLLEYLKKMHRTEWDNFVKDSKLLAEEMPELAEPPYANHAHSLDSRSGLGTSAANSLNISTTNHSMMTASDTGSSPVDTSPQTPNAQLDEIAYQTIGYKSATPEFTLRTRIWASLRSQTLYRTVSGFMNYSRALRLLYRVEHPECPQGMLGEMHADQHAKRKFCFLISMQRYTKFDAEELECVEFLFKAYPDLQIAYLEEEKAEQGDSIEPRIYSVLIDGRCELMPDGRRKPKYRIQLPGNPILGDGKSDNQNHAIIFMRGEYLQLIDANQDNYLEEALKIRNILAEFEEFETDVNCQDPYGEGVHYPPPVAIVGAREFIFSQSVGVLGDVAAGKETTFGTLAHRIMAKMGGKLHYGHPDFLNAIFMNTRGGVSKATKGLHLNEDIYAGMNAFERGGRIKHTEYFQCGKGRDLGFCSVLNFNTKIGTGMAEQFLSREHYYIGTQLPLDRFLTFFYAHPGFQINNMQIMLATQLFMFALLLIGALGRTILVCDELPENAPADAQLMPPGCFNLWPIIMWMKRCVISVLAVFFVAFLPLFLQMVTEQGFLRALARLGKQLFSMSPLFEVFATQIFSHSIMSNLSFGGARYIGTGRGVAITRIPFATLYSRFAGSAIYLGVRLVLMLLFASVTVWIPHLSYFWITNVALCIAPFFFNPHQFIPSEFIIDYRAWLRWMSAGNVRSESNSWINHCRTARTRITGHKRKRLGDSARGVASIPRASKLTMFWTELFLPIVFAGTVTFIYVYFKRYEGFNQGVKRICVLAVLPIALNAAMLAVQFVLSILLGNTLGALLKSFGSIMAGVAHGWAVLNLVGTFMLLYLLEQWRSSYTLLGVLAIVAIQRAIFALMTTFLLTREYDQDASNLAWWTGRWRGRGLGWGGILQPLREYCCKIVESSLFAVDFIAGHFILFALSLLCLVPWMDRWHTAILFWLPPSRQFRRPIYSMRERARRRRICIGYGLLFVFMFLVMMALLIVPQVKPNLAPRSITKMLKL</sequence>
<keyword evidence="5" id="KW-0808">Transferase</keyword>
<gene>
    <name evidence="13" type="ORF">SYNPS1DRAFT_12312</name>
</gene>
<feature type="transmembrane region" description="Helical" evidence="11">
    <location>
        <begin position="1475"/>
        <end position="1500"/>
    </location>
</feature>
<dbReference type="Proteomes" id="UP000278143">
    <property type="component" value="Unassembled WGS sequence"/>
</dbReference>
<comment type="catalytic activity">
    <reaction evidence="9">
        <text>[(1-&gt;3)-beta-D-glucosyl](n) + UDP-alpha-D-glucose = [(1-&gt;3)-beta-D-glucosyl](n+1) + UDP + H(+)</text>
        <dbReference type="Rhea" id="RHEA:21476"/>
        <dbReference type="Rhea" id="RHEA-COMP:11146"/>
        <dbReference type="Rhea" id="RHEA-COMP:14303"/>
        <dbReference type="ChEBI" id="CHEBI:15378"/>
        <dbReference type="ChEBI" id="CHEBI:37671"/>
        <dbReference type="ChEBI" id="CHEBI:58223"/>
        <dbReference type="ChEBI" id="CHEBI:58885"/>
        <dbReference type="EC" id="2.4.1.34"/>
    </reaction>
</comment>
<evidence type="ECO:0000259" key="12">
    <source>
        <dbReference type="SMART" id="SM01205"/>
    </source>
</evidence>
<dbReference type="GO" id="GO:0051278">
    <property type="term" value="P:fungal-type cell wall polysaccharide biosynthetic process"/>
    <property type="evidence" value="ECO:0007669"/>
    <property type="project" value="TreeGrafter"/>
</dbReference>
<accession>A0A4P9Z6A9</accession>
<feature type="transmembrane region" description="Helical" evidence="11">
    <location>
        <begin position="380"/>
        <end position="401"/>
    </location>
</feature>
<comment type="subcellular location">
    <subcellularLocation>
        <location evidence="1">Membrane</location>
        <topology evidence="1">Multi-pass membrane protein</topology>
    </subcellularLocation>
</comment>
<feature type="transmembrane region" description="Helical" evidence="11">
    <location>
        <begin position="1327"/>
        <end position="1347"/>
    </location>
</feature>
<evidence type="ECO:0000256" key="4">
    <source>
        <dbReference type="ARBA" id="ARBA00022676"/>
    </source>
</evidence>
<dbReference type="Pfam" id="PF23605">
    <property type="entry name" value="FKS1_dom2"/>
    <property type="match status" value="1"/>
</dbReference>
<comment type="similarity">
    <text evidence="2">Belongs to the glycosyltransferase 48 family.</text>
</comment>
<feature type="transmembrane region" description="Helical" evidence="11">
    <location>
        <begin position="1446"/>
        <end position="1463"/>
    </location>
</feature>
<feature type="transmembrane region" description="Helical" evidence="11">
    <location>
        <begin position="346"/>
        <end position="368"/>
    </location>
</feature>
<feature type="transmembrane region" description="Helical" evidence="11">
    <location>
        <begin position="1185"/>
        <end position="1207"/>
    </location>
</feature>
<dbReference type="InterPro" id="IPR056261">
    <property type="entry name" value="FKS1-like_dom2"/>
</dbReference>
<dbReference type="GO" id="GO:0000148">
    <property type="term" value="C:1,3-beta-D-glucan synthase complex"/>
    <property type="evidence" value="ECO:0007669"/>
    <property type="project" value="InterPro"/>
</dbReference>
<dbReference type="GO" id="GO:0003843">
    <property type="term" value="F:1,3-beta-D-glucan synthase activity"/>
    <property type="evidence" value="ECO:0007669"/>
    <property type="project" value="UniProtKB-EC"/>
</dbReference>
<dbReference type="Pfam" id="PF14288">
    <property type="entry name" value="FKS1_dom1"/>
    <property type="match status" value="1"/>
</dbReference>
<evidence type="ECO:0000256" key="8">
    <source>
        <dbReference type="ARBA" id="ARBA00023136"/>
    </source>
</evidence>
<evidence type="ECO:0000256" key="9">
    <source>
        <dbReference type="ARBA" id="ARBA00047777"/>
    </source>
</evidence>
<dbReference type="EMBL" id="KZ989168">
    <property type="protein sequence ID" value="RKP27682.1"/>
    <property type="molecule type" value="Genomic_DNA"/>
</dbReference>
<proteinExistence type="inferred from homology"/>
<feature type="domain" description="1,3-beta-glucan synthase component FKS1-like" evidence="12">
    <location>
        <begin position="152"/>
        <end position="266"/>
    </location>
</feature>
<evidence type="ECO:0000256" key="1">
    <source>
        <dbReference type="ARBA" id="ARBA00004141"/>
    </source>
</evidence>
<keyword evidence="6 11" id="KW-0812">Transmembrane</keyword>
<evidence type="ECO:0000256" key="3">
    <source>
        <dbReference type="ARBA" id="ARBA00012589"/>
    </source>
</evidence>
<feature type="transmembrane region" description="Helical" evidence="11">
    <location>
        <begin position="302"/>
        <end position="326"/>
    </location>
</feature>
<dbReference type="OrthoDB" id="1880850at2759"/>
<dbReference type="Pfam" id="PF02364">
    <property type="entry name" value="Glucan_synthase"/>
    <property type="match status" value="1"/>
</dbReference>
<dbReference type="PANTHER" id="PTHR12741:SF48">
    <property type="entry name" value="1,3-BETA-GLUCAN SYNTHASE COMPONENT FKS1-RELATED"/>
    <property type="match status" value="1"/>
</dbReference>
<feature type="region of interest" description="Disordered" evidence="10">
    <location>
        <begin position="755"/>
        <end position="774"/>
    </location>
</feature>
<evidence type="ECO:0000256" key="7">
    <source>
        <dbReference type="ARBA" id="ARBA00022989"/>
    </source>
</evidence>
<reference evidence="14" key="1">
    <citation type="journal article" date="2018" name="Nat. Microbiol.">
        <title>Leveraging single-cell genomics to expand the fungal tree of life.</title>
        <authorList>
            <person name="Ahrendt S.R."/>
            <person name="Quandt C.A."/>
            <person name="Ciobanu D."/>
            <person name="Clum A."/>
            <person name="Salamov A."/>
            <person name="Andreopoulos B."/>
            <person name="Cheng J.F."/>
            <person name="Woyke T."/>
            <person name="Pelin A."/>
            <person name="Henrissat B."/>
            <person name="Reynolds N.K."/>
            <person name="Benny G.L."/>
            <person name="Smith M.E."/>
            <person name="James T.Y."/>
            <person name="Grigoriev I.V."/>
        </authorList>
    </citation>
    <scope>NUCLEOTIDE SEQUENCE [LARGE SCALE GENOMIC DNA]</scope>
    <source>
        <strain evidence="14">Benny S71-1</strain>
    </source>
</reference>
<feature type="transmembrane region" description="Helical" evidence="11">
    <location>
        <begin position="1670"/>
        <end position="1691"/>
    </location>
</feature>
<keyword evidence="8 11" id="KW-0472">Membrane</keyword>
<dbReference type="GO" id="GO:0005886">
    <property type="term" value="C:plasma membrane"/>
    <property type="evidence" value="ECO:0007669"/>
    <property type="project" value="TreeGrafter"/>
</dbReference>
<feature type="transmembrane region" description="Helical" evidence="11">
    <location>
        <begin position="413"/>
        <end position="437"/>
    </location>
</feature>
<evidence type="ECO:0000313" key="14">
    <source>
        <dbReference type="Proteomes" id="UP000278143"/>
    </source>
</evidence>
<feature type="transmembrane region" description="Helical" evidence="11">
    <location>
        <begin position="520"/>
        <end position="539"/>
    </location>
</feature>
<feature type="transmembrane region" description="Helical" evidence="11">
    <location>
        <begin position="1512"/>
        <end position="1538"/>
    </location>
</feature>
<feature type="transmembrane region" description="Helical" evidence="11">
    <location>
        <begin position="1233"/>
        <end position="1256"/>
    </location>
</feature>
<keyword evidence="7 11" id="KW-1133">Transmembrane helix</keyword>
<keyword evidence="14" id="KW-1185">Reference proteome</keyword>
<evidence type="ECO:0000256" key="2">
    <source>
        <dbReference type="ARBA" id="ARBA00009040"/>
    </source>
</evidence>
<organism evidence="13 14">
    <name type="scientific">Syncephalis pseudoplumigaleata</name>
    <dbReference type="NCBI Taxonomy" id="1712513"/>
    <lineage>
        <taxon>Eukaryota</taxon>
        <taxon>Fungi</taxon>
        <taxon>Fungi incertae sedis</taxon>
        <taxon>Zoopagomycota</taxon>
        <taxon>Zoopagomycotina</taxon>
        <taxon>Zoopagomycetes</taxon>
        <taxon>Zoopagales</taxon>
        <taxon>Piptocephalidaceae</taxon>
        <taxon>Syncephalis</taxon>
    </lineage>
</organism>
<feature type="transmembrane region" description="Helical" evidence="11">
    <location>
        <begin position="545"/>
        <end position="568"/>
    </location>
</feature>
<evidence type="ECO:0000256" key="5">
    <source>
        <dbReference type="ARBA" id="ARBA00022679"/>
    </source>
</evidence>
<name>A0A4P9Z6A9_9FUNG</name>
<protein>
    <recommendedName>
        <fullName evidence="3">1,3-beta-glucan synthase</fullName>
        <ecNumber evidence="3">2.4.1.34</ecNumber>
    </recommendedName>
</protein>
<evidence type="ECO:0000256" key="6">
    <source>
        <dbReference type="ARBA" id="ARBA00022692"/>
    </source>
</evidence>
<dbReference type="EC" id="2.4.1.34" evidence="3"/>
<feature type="transmembrane region" description="Helical" evidence="11">
    <location>
        <begin position="1623"/>
        <end position="1649"/>
    </location>
</feature>
<dbReference type="InterPro" id="IPR026899">
    <property type="entry name" value="FKS1-like_dom1"/>
</dbReference>
<evidence type="ECO:0000256" key="10">
    <source>
        <dbReference type="SAM" id="MobiDB-lite"/>
    </source>
</evidence>
<dbReference type="PANTHER" id="PTHR12741">
    <property type="entry name" value="LYST-INTERACTING PROTEIN LIP5 DOPAMINE RESPONSIVE PROTEIN DRG-1"/>
    <property type="match status" value="1"/>
</dbReference>
<dbReference type="GO" id="GO:0006075">
    <property type="term" value="P:(1-&gt;3)-beta-D-glucan biosynthetic process"/>
    <property type="evidence" value="ECO:0007669"/>
    <property type="project" value="InterPro"/>
</dbReference>
<evidence type="ECO:0000313" key="13">
    <source>
        <dbReference type="EMBL" id="RKP27682.1"/>
    </source>
</evidence>